<dbReference type="AlphaFoldDB" id="A0A7Y9LG42"/>
<evidence type="ECO:0000313" key="2">
    <source>
        <dbReference type="Proteomes" id="UP000569914"/>
    </source>
</evidence>
<dbReference type="RefSeq" id="WP_179758119.1">
    <property type="nucleotide sequence ID" value="NZ_JACCBU010000001.1"/>
</dbReference>
<dbReference type="Proteomes" id="UP000569914">
    <property type="component" value="Unassembled WGS sequence"/>
</dbReference>
<sequence>MSIDTTATEPIADGRHDFDFFAGTWHVHHRRVTDALDPDCDEWIEFEGTDEVRLILNGLGNCDTLRVPELPGGGSLEGFTLRLFEPETGLWRIWWASTGRPGVLDEPVVGRFVDGVGTFECRDVVNGVELLVRYVWSDITPDSARWQQFFSFDDGATWHLNWIMTSTRTAD</sequence>
<proteinExistence type="predicted"/>
<evidence type="ECO:0000313" key="1">
    <source>
        <dbReference type="EMBL" id="NYE75645.1"/>
    </source>
</evidence>
<organism evidence="1 2">
    <name type="scientific">Microlunatus parietis</name>
    <dbReference type="NCBI Taxonomy" id="682979"/>
    <lineage>
        <taxon>Bacteria</taxon>
        <taxon>Bacillati</taxon>
        <taxon>Actinomycetota</taxon>
        <taxon>Actinomycetes</taxon>
        <taxon>Propionibacteriales</taxon>
        <taxon>Propionibacteriaceae</taxon>
        <taxon>Microlunatus</taxon>
    </lineage>
</organism>
<dbReference type="EMBL" id="JACCBU010000001">
    <property type="protein sequence ID" value="NYE75645.1"/>
    <property type="molecule type" value="Genomic_DNA"/>
</dbReference>
<keyword evidence="2" id="KW-1185">Reference proteome</keyword>
<comment type="caution">
    <text evidence="1">The sequence shown here is derived from an EMBL/GenBank/DDBJ whole genome shotgun (WGS) entry which is preliminary data.</text>
</comment>
<accession>A0A7Y9LG42</accession>
<gene>
    <name evidence="1" type="ORF">BKA15_006974</name>
</gene>
<protein>
    <recommendedName>
        <fullName evidence="3">DUF1579 domain-containing protein</fullName>
    </recommendedName>
</protein>
<reference evidence="1 2" key="1">
    <citation type="submission" date="2020-07" db="EMBL/GenBank/DDBJ databases">
        <title>Sequencing the genomes of 1000 actinobacteria strains.</title>
        <authorList>
            <person name="Klenk H.-P."/>
        </authorList>
    </citation>
    <scope>NUCLEOTIDE SEQUENCE [LARGE SCALE GENOMIC DNA]</scope>
    <source>
        <strain evidence="1 2">DSM 22083</strain>
    </source>
</reference>
<evidence type="ECO:0008006" key="3">
    <source>
        <dbReference type="Google" id="ProtNLM"/>
    </source>
</evidence>
<name>A0A7Y9LG42_9ACTN</name>